<keyword evidence="2" id="KW-1185">Reference proteome</keyword>
<dbReference type="Proteomes" id="UP001067235">
    <property type="component" value="Unassembled WGS sequence"/>
</dbReference>
<accession>A0ABT4MV82</accession>
<protein>
    <submittedName>
        <fullName evidence="1">VWA domain-containing protein</fullName>
    </submittedName>
</protein>
<organism evidence="1 2">
    <name type="scientific">Gordonia rubripertincta</name>
    <name type="common">Rhodococcus corallinus</name>
    <dbReference type="NCBI Taxonomy" id="36822"/>
    <lineage>
        <taxon>Bacteria</taxon>
        <taxon>Bacillati</taxon>
        <taxon>Actinomycetota</taxon>
        <taxon>Actinomycetes</taxon>
        <taxon>Mycobacteriales</taxon>
        <taxon>Gordoniaceae</taxon>
        <taxon>Gordonia</taxon>
    </lineage>
</organism>
<dbReference type="EMBL" id="JAPWIE010000003">
    <property type="protein sequence ID" value="MCZ4550920.1"/>
    <property type="molecule type" value="Genomic_DNA"/>
</dbReference>
<proteinExistence type="predicted"/>
<dbReference type="Gene3D" id="3.40.50.410">
    <property type="entry name" value="von Willebrand factor, type A domain"/>
    <property type="match status" value="1"/>
</dbReference>
<evidence type="ECO:0000313" key="1">
    <source>
        <dbReference type="EMBL" id="MCZ4550920.1"/>
    </source>
</evidence>
<dbReference type="RefSeq" id="WP_301571511.1">
    <property type="nucleotide sequence ID" value="NZ_JAPWIE010000003.1"/>
</dbReference>
<name>A0ABT4MV82_GORRU</name>
<reference evidence="1" key="1">
    <citation type="submission" date="2022-12" db="EMBL/GenBank/DDBJ databases">
        <authorList>
            <person name="Krivoruchko A.V."/>
            <person name="Elkin A."/>
        </authorList>
    </citation>
    <scope>NUCLEOTIDE SEQUENCE</scope>
    <source>
        <strain evidence="1">IEGM 1388</strain>
    </source>
</reference>
<dbReference type="SUPFAM" id="SSF53300">
    <property type="entry name" value="vWA-like"/>
    <property type="match status" value="1"/>
</dbReference>
<dbReference type="InterPro" id="IPR036465">
    <property type="entry name" value="vWFA_dom_sf"/>
</dbReference>
<evidence type="ECO:0000313" key="2">
    <source>
        <dbReference type="Proteomes" id="UP001067235"/>
    </source>
</evidence>
<gene>
    <name evidence="1" type="ORF">O4213_13075</name>
</gene>
<comment type="caution">
    <text evidence="1">The sequence shown here is derived from an EMBL/GenBank/DDBJ whole genome shotgun (WGS) entry which is preliminary data.</text>
</comment>
<dbReference type="CDD" id="cd00198">
    <property type="entry name" value="vWFA"/>
    <property type="match status" value="1"/>
</dbReference>
<sequence length="213" mass="22757">MTDPDRTLLAILLDRSGSMASIQDDTEGGFNTFIDKQRLAGKFVGVTLAQFDTEYDVVYTNRSIDEVPPLDLQPRGGTALYDGIGRLITEVGRDLASVPESERPGAVTVVVLTDGHENSSREWTHDAVKAAIMRQEQHYAWDFLFLGANMDAVAVGTSMGFAGDKSITYSTSSAGVEGAFAAAASYNIRKMSAPLGAPPVDGFSDEDRAGAAR</sequence>